<dbReference type="AlphaFoldDB" id="A0A2T4IC05"/>
<evidence type="ECO:0000256" key="2">
    <source>
        <dbReference type="SAM" id="Phobius"/>
    </source>
</evidence>
<feature type="transmembrane region" description="Helical" evidence="2">
    <location>
        <begin position="29"/>
        <end position="51"/>
    </location>
</feature>
<dbReference type="RefSeq" id="WP_107494525.1">
    <property type="nucleotide sequence ID" value="NZ_PZKC01000014.1"/>
</dbReference>
<organism evidence="3 4">
    <name type="scientific">Pseudothauera lacus</name>
    <dbReference type="NCBI Taxonomy" id="2136175"/>
    <lineage>
        <taxon>Bacteria</taxon>
        <taxon>Pseudomonadati</taxon>
        <taxon>Pseudomonadota</taxon>
        <taxon>Betaproteobacteria</taxon>
        <taxon>Rhodocyclales</taxon>
        <taxon>Zoogloeaceae</taxon>
        <taxon>Pseudothauera</taxon>
    </lineage>
</organism>
<comment type="caution">
    <text evidence="3">The sequence shown here is derived from an EMBL/GenBank/DDBJ whole genome shotgun (WGS) entry which is preliminary data.</text>
</comment>
<keyword evidence="2" id="KW-0812">Transmembrane</keyword>
<evidence type="ECO:0000256" key="1">
    <source>
        <dbReference type="SAM" id="MobiDB-lite"/>
    </source>
</evidence>
<feature type="region of interest" description="Disordered" evidence="1">
    <location>
        <begin position="311"/>
        <end position="345"/>
    </location>
</feature>
<gene>
    <name evidence="3" type="ORF">C8261_14915</name>
</gene>
<feature type="transmembrane region" description="Helical" evidence="2">
    <location>
        <begin position="193"/>
        <end position="214"/>
    </location>
</feature>
<keyword evidence="2" id="KW-1133">Transmembrane helix</keyword>
<name>A0A2T4IC05_9RHOO</name>
<protein>
    <recommendedName>
        <fullName evidence="5">Zinc ribbon domain-containing protein</fullName>
    </recommendedName>
</protein>
<evidence type="ECO:0000313" key="3">
    <source>
        <dbReference type="EMBL" id="PTD95307.1"/>
    </source>
</evidence>
<feature type="transmembrane region" description="Helical" evidence="2">
    <location>
        <begin position="57"/>
        <end position="82"/>
    </location>
</feature>
<feature type="transmembrane region" description="Helical" evidence="2">
    <location>
        <begin position="220"/>
        <end position="241"/>
    </location>
</feature>
<evidence type="ECO:0008006" key="5">
    <source>
        <dbReference type="Google" id="ProtNLM"/>
    </source>
</evidence>
<proteinExistence type="predicted"/>
<reference evidence="3 4" key="1">
    <citation type="submission" date="2018-03" db="EMBL/GenBank/DDBJ databases">
        <authorList>
            <person name="Keele B.F."/>
        </authorList>
    </citation>
    <scope>NUCLEOTIDE SEQUENCE [LARGE SCALE GENOMIC DNA]</scope>
    <source>
        <strain evidence="3 4">D20</strain>
    </source>
</reference>
<feature type="transmembrane region" description="Helical" evidence="2">
    <location>
        <begin position="253"/>
        <end position="286"/>
    </location>
</feature>
<feature type="compositionally biased region" description="Basic and acidic residues" evidence="1">
    <location>
        <begin position="311"/>
        <end position="336"/>
    </location>
</feature>
<dbReference type="Proteomes" id="UP000241193">
    <property type="component" value="Unassembled WGS sequence"/>
</dbReference>
<sequence>MTQSVSSQQTSGLLDLLLRAGDAWRNWRALLVLAGTALLFVVLIGAGGAGAASGSGFVAFVAGLIAFFILLTGFSAAGVLLMDQATEMEPRGMGAAIVDGFFCTLRYIVLALAAFLVTVLFAIVVAILLYLCKIPGLGPVLYAVLFPILAIVSAFFFAAYYLFFLLAGPTLWSGSTLREAIARLYAIITQKPAQAIIAALMLSILVALVSGILFTAVTAGVFFVGGLSAPILGGFGGLESMMMGGMGRGGFQGLAVAGAFGTGLVYALVAAAVFVVMILGSCYVYLHLTADMDFAAAEAALEERMRKTREQASRLKEEAERRAREAKEEAQRRTEAMRVAASERAARKAEEDAARAAAAVDAADAPATETAPPAAAAANACPACQSPVHADDMFCGNCGHRLKQPG</sequence>
<accession>A0A2T4IC05</accession>
<feature type="transmembrane region" description="Helical" evidence="2">
    <location>
        <begin position="103"/>
        <end position="131"/>
    </location>
</feature>
<dbReference type="OrthoDB" id="8795105at2"/>
<dbReference type="EMBL" id="PZKC01000014">
    <property type="protein sequence ID" value="PTD95307.1"/>
    <property type="molecule type" value="Genomic_DNA"/>
</dbReference>
<feature type="transmembrane region" description="Helical" evidence="2">
    <location>
        <begin position="143"/>
        <end position="172"/>
    </location>
</feature>
<keyword evidence="2" id="KW-0472">Membrane</keyword>
<evidence type="ECO:0000313" key="4">
    <source>
        <dbReference type="Proteomes" id="UP000241193"/>
    </source>
</evidence>
<keyword evidence="4" id="KW-1185">Reference proteome</keyword>
<reference evidence="3 4" key="2">
    <citation type="submission" date="2018-04" db="EMBL/GenBank/DDBJ databases">
        <title>Thauera lacus sp. nov., isolated from an saline lake in Inner Mongolia, China.</title>
        <authorList>
            <person name="Liang Q.-Y."/>
        </authorList>
    </citation>
    <scope>NUCLEOTIDE SEQUENCE [LARGE SCALE GENOMIC DNA]</scope>
    <source>
        <strain evidence="3 4">D20</strain>
    </source>
</reference>